<sequence>MKKAILAVSMMALLSGGAVASELAGGLELDQKVNSQGQIGENKAGLKAFVSYEGFGLSAKRAGSNNEYNASYTHDFDSFWLKGEGEYVHQTQLPTNVGKLGLSAGTQLGEVDVFGRVRNDVALKKVKDLQSNIVRVDLGAGVQATDNVYVSAKFINQSQLDNATKKVSARNHIQNYEFRATFNNIDGIKPYVEVGNEGSFIEKDKRNSYGKIGLVLDF</sequence>
<evidence type="ECO:0000313" key="4">
    <source>
        <dbReference type="Proteomes" id="UP000078503"/>
    </source>
</evidence>
<feature type="signal peptide" evidence="2">
    <location>
        <begin position="1"/>
        <end position="20"/>
    </location>
</feature>
<protein>
    <recommendedName>
        <fullName evidence="5">Porin</fullName>
    </recommendedName>
</protein>
<evidence type="ECO:0008006" key="5">
    <source>
        <dbReference type="Google" id="ProtNLM"/>
    </source>
</evidence>
<dbReference type="OrthoDB" id="5874101at2"/>
<evidence type="ECO:0000256" key="1">
    <source>
        <dbReference type="ARBA" id="ARBA00022729"/>
    </source>
</evidence>
<dbReference type="Proteomes" id="UP000078503">
    <property type="component" value="Unassembled WGS sequence"/>
</dbReference>
<keyword evidence="4" id="KW-1185">Reference proteome</keyword>
<accession>A0A178K1D4</accession>
<comment type="caution">
    <text evidence="3">The sequence shown here is derived from an EMBL/GenBank/DDBJ whole genome shotgun (WGS) entry which is preliminary data.</text>
</comment>
<gene>
    <name evidence="3" type="ORF">A3K86_18125</name>
</gene>
<feature type="chain" id="PRO_5008089915" description="Porin" evidence="2">
    <location>
        <begin position="21"/>
        <end position="218"/>
    </location>
</feature>
<evidence type="ECO:0000256" key="2">
    <source>
        <dbReference type="SAM" id="SignalP"/>
    </source>
</evidence>
<dbReference type="EMBL" id="LVHF01000033">
    <property type="protein sequence ID" value="OAN10907.1"/>
    <property type="molecule type" value="Genomic_DNA"/>
</dbReference>
<name>A0A178K1D4_9GAMM</name>
<keyword evidence="1 2" id="KW-0732">Signal</keyword>
<dbReference type="InterPro" id="IPR053713">
    <property type="entry name" value="Bact_OM_Channel_sf"/>
</dbReference>
<proteinExistence type="predicted"/>
<dbReference type="Gene3D" id="2.40.160.40">
    <property type="entry name" value="monomeric porin ompg"/>
    <property type="match status" value="1"/>
</dbReference>
<dbReference type="AlphaFoldDB" id="A0A178K1D4"/>
<reference evidence="3 4" key="1">
    <citation type="submission" date="2016-03" db="EMBL/GenBank/DDBJ databases">
        <title>Photobacterium proteolyticum sp. nov. a protease producing bacterium isolated from ocean sediments of Laizhou Bay.</title>
        <authorList>
            <person name="Li Y."/>
        </authorList>
    </citation>
    <scope>NUCLEOTIDE SEQUENCE [LARGE SCALE GENOMIC DNA]</scope>
    <source>
        <strain evidence="3 4">R-40508</strain>
    </source>
</reference>
<evidence type="ECO:0000313" key="3">
    <source>
        <dbReference type="EMBL" id="OAN10907.1"/>
    </source>
</evidence>
<organism evidence="3 4">
    <name type="scientific">Photobacterium jeanii</name>
    <dbReference type="NCBI Taxonomy" id="858640"/>
    <lineage>
        <taxon>Bacteria</taxon>
        <taxon>Pseudomonadati</taxon>
        <taxon>Pseudomonadota</taxon>
        <taxon>Gammaproteobacteria</taxon>
        <taxon>Vibrionales</taxon>
        <taxon>Vibrionaceae</taxon>
        <taxon>Photobacterium</taxon>
    </lineage>
</organism>
<dbReference type="RefSeq" id="WP_068334638.1">
    <property type="nucleotide sequence ID" value="NZ_LVHF01000033.1"/>
</dbReference>